<feature type="signal peptide" evidence="1">
    <location>
        <begin position="1"/>
        <end position="32"/>
    </location>
</feature>
<reference evidence="2" key="1">
    <citation type="submission" date="2023-03" db="EMBL/GenBank/DDBJ databases">
        <authorList>
            <person name="Steffen K."/>
            <person name="Cardenas P."/>
        </authorList>
    </citation>
    <scope>NUCLEOTIDE SEQUENCE</scope>
</reference>
<protein>
    <submittedName>
        <fullName evidence="2">Uncharacterized protein</fullName>
    </submittedName>
</protein>
<accession>A0AA35RR01</accession>
<dbReference type="Proteomes" id="UP001174909">
    <property type="component" value="Unassembled WGS sequence"/>
</dbReference>
<evidence type="ECO:0000313" key="3">
    <source>
        <dbReference type="Proteomes" id="UP001174909"/>
    </source>
</evidence>
<evidence type="ECO:0000313" key="2">
    <source>
        <dbReference type="EMBL" id="CAI8016124.1"/>
    </source>
</evidence>
<name>A0AA35RR01_GEOBA</name>
<comment type="caution">
    <text evidence="2">The sequence shown here is derived from an EMBL/GenBank/DDBJ whole genome shotgun (WGS) entry which is preliminary data.</text>
</comment>
<evidence type="ECO:0000256" key="1">
    <source>
        <dbReference type="SAM" id="SignalP"/>
    </source>
</evidence>
<gene>
    <name evidence="2" type="ORF">GBAR_LOCUS9915</name>
</gene>
<keyword evidence="3" id="KW-1185">Reference proteome</keyword>
<proteinExistence type="predicted"/>
<sequence>MASNVSYSGFQRLVVRCLCALALLQFPCPTESVDEKIELSCQNSDQSCEEILRGELSNPLPDCEELGHGNLFSYSIDNTQLLQPSITLTVNSSQIDTDSQDNFLYTGYVIGYRGCTNNPTEQCSSYIARVSCF</sequence>
<organism evidence="2 3">
    <name type="scientific">Geodia barretti</name>
    <name type="common">Barrett's horny sponge</name>
    <dbReference type="NCBI Taxonomy" id="519541"/>
    <lineage>
        <taxon>Eukaryota</taxon>
        <taxon>Metazoa</taxon>
        <taxon>Porifera</taxon>
        <taxon>Demospongiae</taxon>
        <taxon>Heteroscleromorpha</taxon>
        <taxon>Tetractinellida</taxon>
        <taxon>Astrophorina</taxon>
        <taxon>Geodiidae</taxon>
        <taxon>Geodia</taxon>
    </lineage>
</organism>
<dbReference type="EMBL" id="CASHTH010001496">
    <property type="protein sequence ID" value="CAI8016124.1"/>
    <property type="molecule type" value="Genomic_DNA"/>
</dbReference>
<dbReference type="AlphaFoldDB" id="A0AA35RR01"/>
<keyword evidence="1" id="KW-0732">Signal</keyword>
<feature type="chain" id="PRO_5041388458" evidence="1">
    <location>
        <begin position="33"/>
        <end position="133"/>
    </location>
</feature>